<dbReference type="InterPro" id="IPR052038">
    <property type="entry name" value="Type-VII_TA_antitoxin"/>
</dbReference>
<evidence type="ECO:0000256" key="8">
    <source>
        <dbReference type="ARBA" id="ARBA00022842"/>
    </source>
</evidence>
<evidence type="ECO:0000259" key="13">
    <source>
        <dbReference type="Pfam" id="PF01909"/>
    </source>
</evidence>
<evidence type="ECO:0000256" key="1">
    <source>
        <dbReference type="ARBA" id="ARBA00001946"/>
    </source>
</evidence>
<keyword evidence="8" id="KW-0460">Magnesium</keyword>
<dbReference type="InterPro" id="IPR043519">
    <property type="entry name" value="NT_sf"/>
</dbReference>
<evidence type="ECO:0000256" key="11">
    <source>
        <dbReference type="ARBA" id="ARBA00047518"/>
    </source>
</evidence>
<dbReference type="InterPro" id="IPR002934">
    <property type="entry name" value="Polymerase_NTP_transf_dom"/>
</dbReference>
<keyword evidence="5" id="KW-0479">Metal-binding</keyword>
<dbReference type="Proteomes" id="UP000218615">
    <property type="component" value="Unassembled WGS sequence"/>
</dbReference>
<keyword evidence="15" id="KW-1185">Reference proteome</keyword>
<dbReference type="SUPFAM" id="SSF81301">
    <property type="entry name" value="Nucleotidyltransferase"/>
    <property type="match status" value="1"/>
</dbReference>
<proteinExistence type="inferred from homology"/>
<evidence type="ECO:0000313" key="14">
    <source>
        <dbReference type="EMBL" id="SNQ59076.1"/>
    </source>
</evidence>
<keyword evidence="3" id="KW-0808">Transferase</keyword>
<evidence type="ECO:0000256" key="4">
    <source>
        <dbReference type="ARBA" id="ARBA00022695"/>
    </source>
</evidence>
<gene>
    <name evidence="14" type="ORF">MNV_1060014</name>
</gene>
<keyword evidence="6" id="KW-0547">Nucleotide-binding</keyword>
<feature type="domain" description="Polymerase nucleotidyl transferase" evidence="13">
    <location>
        <begin position="17"/>
        <end position="100"/>
    </location>
</feature>
<dbReference type="PANTHER" id="PTHR33571">
    <property type="entry name" value="SSL8005 PROTEIN"/>
    <property type="match status" value="1"/>
</dbReference>
<dbReference type="GO" id="GO:0005524">
    <property type="term" value="F:ATP binding"/>
    <property type="evidence" value="ECO:0007669"/>
    <property type="project" value="UniProtKB-KW"/>
</dbReference>
<evidence type="ECO:0000256" key="12">
    <source>
        <dbReference type="ARBA" id="ARBA00048696"/>
    </source>
</evidence>
<evidence type="ECO:0000256" key="9">
    <source>
        <dbReference type="ARBA" id="ARBA00034531"/>
    </source>
</evidence>
<accession>A0A284VIH6</accession>
<evidence type="ECO:0000256" key="3">
    <source>
        <dbReference type="ARBA" id="ARBA00022679"/>
    </source>
</evidence>
<organism evidence="14 15">
    <name type="scientific">Candidatus Methanoperedens nitratireducens</name>
    <dbReference type="NCBI Taxonomy" id="1392998"/>
    <lineage>
        <taxon>Archaea</taxon>
        <taxon>Methanobacteriati</taxon>
        <taxon>Methanobacteriota</taxon>
        <taxon>Stenosarchaea group</taxon>
        <taxon>Methanomicrobia</taxon>
        <taxon>Methanosarcinales</taxon>
        <taxon>ANME-2 cluster</taxon>
        <taxon>Candidatus Methanoperedentaceae</taxon>
        <taxon>Candidatus Methanoperedens</taxon>
    </lineage>
</organism>
<keyword evidence="4" id="KW-0548">Nucleotidyltransferase</keyword>
<dbReference type="GO" id="GO:0070733">
    <property type="term" value="F:AMPylase activity"/>
    <property type="evidence" value="ECO:0007669"/>
    <property type="project" value="UniProtKB-EC"/>
</dbReference>
<dbReference type="RefSeq" id="WP_096203484.1">
    <property type="nucleotide sequence ID" value="NZ_FZMP01000009.1"/>
</dbReference>
<evidence type="ECO:0000256" key="6">
    <source>
        <dbReference type="ARBA" id="ARBA00022741"/>
    </source>
</evidence>
<evidence type="ECO:0000256" key="10">
    <source>
        <dbReference type="ARBA" id="ARBA00038276"/>
    </source>
</evidence>
<evidence type="ECO:0000256" key="5">
    <source>
        <dbReference type="ARBA" id="ARBA00022723"/>
    </source>
</evidence>
<protein>
    <recommendedName>
        <fullName evidence="9">protein adenylyltransferase</fullName>
        <ecNumber evidence="9">2.7.7.108</ecNumber>
    </recommendedName>
</protein>
<dbReference type="EMBL" id="FZMP01000009">
    <property type="protein sequence ID" value="SNQ59076.1"/>
    <property type="molecule type" value="Genomic_DNA"/>
</dbReference>
<dbReference type="CDD" id="cd05403">
    <property type="entry name" value="NT_KNTase_like"/>
    <property type="match status" value="1"/>
</dbReference>
<keyword evidence="7" id="KW-0067">ATP-binding</keyword>
<keyword evidence="2" id="KW-1277">Toxin-antitoxin system</keyword>
<dbReference type="Gene3D" id="3.30.460.10">
    <property type="entry name" value="Beta Polymerase, domain 2"/>
    <property type="match status" value="1"/>
</dbReference>
<comment type="catalytic activity">
    <reaction evidence="11">
        <text>O-(5'-adenylyl)-L-tyrosyl-[protein] + ATP = O-[5'-(adenylyl-(5'-&gt;3')-adenylyl)]-L-tyrosyl-[protein] + diphosphate</text>
        <dbReference type="Rhea" id="RHEA:66528"/>
        <dbReference type="Rhea" id="RHEA-COMP:13846"/>
        <dbReference type="Rhea" id="RHEA-COMP:17046"/>
        <dbReference type="ChEBI" id="CHEBI:30616"/>
        <dbReference type="ChEBI" id="CHEBI:33019"/>
        <dbReference type="ChEBI" id="CHEBI:83624"/>
        <dbReference type="ChEBI" id="CHEBI:167160"/>
    </reaction>
</comment>
<comment type="cofactor">
    <cofactor evidence="1">
        <name>Mg(2+)</name>
        <dbReference type="ChEBI" id="CHEBI:18420"/>
    </cofactor>
</comment>
<dbReference type="EC" id="2.7.7.108" evidence="9"/>
<sequence length="107" mass="12363">MYKIDESDKKTIDLPKEKIAEFCKRNHIRKLSLFGSVLHGDFRPDSDIDLLVEFDPDHIPGLIRLAGMEIELSEILGRKVDLRTPQDLSSYFRKEVLNSAEEQYVEG</sequence>
<comment type="similarity">
    <text evidence="10">Belongs to the MntA antitoxin family.</text>
</comment>
<reference evidence="15" key="1">
    <citation type="submission" date="2017-06" db="EMBL/GenBank/DDBJ databases">
        <authorList>
            <person name="Cremers G."/>
        </authorList>
    </citation>
    <scope>NUCLEOTIDE SEQUENCE [LARGE SCALE GENOMIC DNA]</scope>
</reference>
<name>A0A284VIH6_9EURY</name>
<comment type="catalytic activity">
    <reaction evidence="12">
        <text>L-tyrosyl-[protein] + ATP = O-(5'-adenylyl)-L-tyrosyl-[protein] + diphosphate</text>
        <dbReference type="Rhea" id="RHEA:54288"/>
        <dbReference type="Rhea" id="RHEA-COMP:10136"/>
        <dbReference type="Rhea" id="RHEA-COMP:13846"/>
        <dbReference type="ChEBI" id="CHEBI:30616"/>
        <dbReference type="ChEBI" id="CHEBI:33019"/>
        <dbReference type="ChEBI" id="CHEBI:46858"/>
        <dbReference type="ChEBI" id="CHEBI:83624"/>
        <dbReference type="EC" id="2.7.7.108"/>
    </reaction>
</comment>
<evidence type="ECO:0000313" key="15">
    <source>
        <dbReference type="Proteomes" id="UP000218615"/>
    </source>
</evidence>
<evidence type="ECO:0000256" key="2">
    <source>
        <dbReference type="ARBA" id="ARBA00022649"/>
    </source>
</evidence>
<evidence type="ECO:0000256" key="7">
    <source>
        <dbReference type="ARBA" id="ARBA00022840"/>
    </source>
</evidence>
<dbReference type="AlphaFoldDB" id="A0A284VIH6"/>
<dbReference type="OrthoDB" id="61846at2157"/>
<dbReference type="GO" id="GO:0046872">
    <property type="term" value="F:metal ion binding"/>
    <property type="evidence" value="ECO:0007669"/>
    <property type="project" value="UniProtKB-KW"/>
</dbReference>
<dbReference type="PANTHER" id="PTHR33571:SF12">
    <property type="entry name" value="BSL3053 PROTEIN"/>
    <property type="match status" value="1"/>
</dbReference>
<dbReference type="Pfam" id="PF01909">
    <property type="entry name" value="NTP_transf_2"/>
    <property type="match status" value="1"/>
</dbReference>